<dbReference type="InParanoid" id="A0A0C3EUW7"/>
<sequence>MDRTTIIPCGKPSASARVSISWPPAPPVEDSSVLVLSSCPYKYTLDPNALPFLLYLDLRLSLPLSPSSQITWGFAGIRHTLQVNPHPKFRWDHVIDSRNGKEGCDTVDEGDTIVSRDAITGENVEVETGIGWNPDAGRVQRYEEVWRLWYLDNSTYFLPSTEILENPTHL</sequence>
<name>A0A0C3EUW7_PILCF</name>
<evidence type="ECO:0008006" key="3">
    <source>
        <dbReference type="Google" id="ProtNLM"/>
    </source>
</evidence>
<dbReference type="HOGENOM" id="CLU_1723129_0_0_1"/>
<reference evidence="1 2" key="1">
    <citation type="submission" date="2014-04" db="EMBL/GenBank/DDBJ databases">
        <authorList>
            <consortium name="DOE Joint Genome Institute"/>
            <person name="Kuo A."/>
            <person name="Tarkka M."/>
            <person name="Buscot F."/>
            <person name="Kohler A."/>
            <person name="Nagy L.G."/>
            <person name="Floudas D."/>
            <person name="Copeland A."/>
            <person name="Barry K.W."/>
            <person name="Cichocki N."/>
            <person name="Veneault-Fourrey C."/>
            <person name="LaButti K."/>
            <person name="Lindquist E.A."/>
            <person name="Lipzen A."/>
            <person name="Lundell T."/>
            <person name="Morin E."/>
            <person name="Murat C."/>
            <person name="Sun H."/>
            <person name="Tunlid A."/>
            <person name="Henrissat B."/>
            <person name="Grigoriev I.V."/>
            <person name="Hibbett D.S."/>
            <person name="Martin F."/>
            <person name="Nordberg H.P."/>
            <person name="Cantor M.N."/>
            <person name="Hua S.X."/>
        </authorList>
    </citation>
    <scope>NUCLEOTIDE SEQUENCE [LARGE SCALE GENOMIC DNA]</scope>
    <source>
        <strain evidence="1 2">F 1598</strain>
    </source>
</reference>
<keyword evidence="2" id="KW-1185">Reference proteome</keyword>
<dbReference type="STRING" id="765440.A0A0C3EUW7"/>
<dbReference type="AlphaFoldDB" id="A0A0C3EUW7"/>
<reference evidence="2" key="2">
    <citation type="submission" date="2015-01" db="EMBL/GenBank/DDBJ databases">
        <title>Evolutionary Origins and Diversification of the Mycorrhizal Mutualists.</title>
        <authorList>
            <consortium name="DOE Joint Genome Institute"/>
            <consortium name="Mycorrhizal Genomics Consortium"/>
            <person name="Kohler A."/>
            <person name="Kuo A."/>
            <person name="Nagy L.G."/>
            <person name="Floudas D."/>
            <person name="Copeland A."/>
            <person name="Barry K.W."/>
            <person name="Cichocki N."/>
            <person name="Veneault-Fourrey C."/>
            <person name="LaButti K."/>
            <person name="Lindquist E.A."/>
            <person name="Lipzen A."/>
            <person name="Lundell T."/>
            <person name="Morin E."/>
            <person name="Murat C."/>
            <person name="Riley R."/>
            <person name="Ohm R."/>
            <person name="Sun H."/>
            <person name="Tunlid A."/>
            <person name="Henrissat B."/>
            <person name="Grigoriev I.V."/>
            <person name="Hibbett D.S."/>
            <person name="Martin F."/>
        </authorList>
    </citation>
    <scope>NUCLEOTIDE SEQUENCE [LARGE SCALE GENOMIC DNA]</scope>
    <source>
        <strain evidence="2">F 1598</strain>
    </source>
</reference>
<dbReference type="OrthoDB" id="4045395at2759"/>
<dbReference type="InterPro" id="IPR043047">
    <property type="entry name" value="Hri1_N_sf"/>
</dbReference>
<proteinExistence type="predicted"/>
<dbReference type="Proteomes" id="UP000054166">
    <property type="component" value="Unassembled WGS sequence"/>
</dbReference>
<accession>A0A0C3EUW7</accession>
<protein>
    <recommendedName>
        <fullName evidence="3">Protein HRI1</fullName>
    </recommendedName>
</protein>
<dbReference type="Pfam" id="PF16815">
    <property type="entry name" value="HRI1"/>
    <property type="match status" value="1"/>
</dbReference>
<dbReference type="Gene3D" id="2.40.128.320">
    <property type="entry name" value="Protein HRI1, N-terminal domain"/>
    <property type="match status" value="1"/>
</dbReference>
<evidence type="ECO:0000313" key="2">
    <source>
        <dbReference type="Proteomes" id="UP000054166"/>
    </source>
</evidence>
<organism evidence="1 2">
    <name type="scientific">Piloderma croceum (strain F 1598)</name>
    <dbReference type="NCBI Taxonomy" id="765440"/>
    <lineage>
        <taxon>Eukaryota</taxon>
        <taxon>Fungi</taxon>
        <taxon>Dikarya</taxon>
        <taxon>Basidiomycota</taxon>
        <taxon>Agaricomycotina</taxon>
        <taxon>Agaricomycetes</taxon>
        <taxon>Agaricomycetidae</taxon>
        <taxon>Atheliales</taxon>
        <taxon>Atheliaceae</taxon>
        <taxon>Piloderma</taxon>
    </lineage>
</organism>
<dbReference type="InterPro" id="IPR031818">
    <property type="entry name" value="Hri1"/>
</dbReference>
<evidence type="ECO:0000313" key="1">
    <source>
        <dbReference type="EMBL" id="KIM71586.1"/>
    </source>
</evidence>
<dbReference type="EMBL" id="KN833266">
    <property type="protein sequence ID" value="KIM71586.1"/>
    <property type="molecule type" value="Genomic_DNA"/>
</dbReference>
<gene>
    <name evidence="1" type="ORF">PILCRDRAFT_752264</name>
</gene>